<reference evidence="12 13" key="1">
    <citation type="journal article" date="2015" name="Infect. Genet. Evol.">
        <title>Genomic sequences of six botulinum neurotoxin-producing strains representing three clostridial species illustrate the mobility and diversity of botulinum neurotoxin genes.</title>
        <authorList>
            <person name="Smith T.J."/>
            <person name="Hill K.K."/>
            <person name="Xie G."/>
            <person name="Foley B.T."/>
            <person name="Williamson C.H."/>
            <person name="Foster J.T."/>
            <person name="Johnson S.L."/>
            <person name="Chertkov O."/>
            <person name="Teshima H."/>
            <person name="Gibbons H.S."/>
            <person name="Johnsky L.A."/>
            <person name="Karavis M.A."/>
            <person name="Smith L.A."/>
        </authorList>
    </citation>
    <scope>NUCLEOTIDE SEQUENCE [LARGE SCALE GENOMIC DNA]</scope>
    <source>
        <strain evidence="12 13">CDC 2741</strain>
    </source>
</reference>
<evidence type="ECO:0000256" key="8">
    <source>
        <dbReference type="ARBA" id="ARBA00049348"/>
    </source>
</evidence>
<feature type="active site" description="Nucleophile; methyl group acceptor" evidence="9">
    <location>
        <position position="124"/>
    </location>
</feature>
<sequence length="155" mass="17551">METLYTAYYQSPIGVISVQGNEEGIVYINFLDESREDDENLPEVMLECLTQLDEYFSGKRKDFKLKLIANGTEFQKKVWNALITVSYGTTASYKDIAEKIDNPKAVRAVGGANNKNPHSIIVPCHRIIGSNGNLVGYGGELWRKQWLLDFEKKNL</sequence>
<keyword evidence="7 9" id="KW-0234">DNA repair</keyword>
<dbReference type="CDD" id="cd06445">
    <property type="entry name" value="ATase"/>
    <property type="match status" value="1"/>
</dbReference>
<dbReference type="GO" id="GO:0005737">
    <property type="term" value="C:cytoplasm"/>
    <property type="evidence" value="ECO:0007669"/>
    <property type="project" value="UniProtKB-SubCell"/>
</dbReference>
<protein>
    <recommendedName>
        <fullName evidence="9">Methylated-DNA--protein-cysteine methyltransferase</fullName>
        <ecNumber evidence="9">2.1.1.63</ecNumber>
    </recommendedName>
    <alternativeName>
        <fullName evidence="9">6-O-methylguanine-DNA methyltransferase</fullName>
        <shortName evidence="9">MGMT</shortName>
    </alternativeName>
    <alternativeName>
        <fullName evidence="9">O-6-methylguanine-DNA-alkyltransferase</fullName>
    </alternativeName>
</protein>
<dbReference type="InterPro" id="IPR036388">
    <property type="entry name" value="WH-like_DNA-bd_sf"/>
</dbReference>
<dbReference type="SUPFAM" id="SSF53155">
    <property type="entry name" value="Methylated DNA-protein cysteine methyltransferase domain"/>
    <property type="match status" value="1"/>
</dbReference>
<dbReference type="InterPro" id="IPR008332">
    <property type="entry name" value="MethylG_MeTrfase_N"/>
</dbReference>
<feature type="domain" description="Methylated-DNA-[protein]-cysteine S-methyltransferase DNA binding" evidence="10">
    <location>
        <begin position="73"/>
        <end position="152"/>
    </location>
</feature>
<name>A0A0C1U0N6_9CLOT</name>
<dbReference type="FunFam" id="1.10.10.10:FF:000214">
    <property type="entry name" value="Methylated-DNA--protein-cysteine methyltransferase"/>
    <property type="match status" value="1"/>
</dbReference>
<dbReference type="InterPro" id="IPR023546">
    <property type="entry name" value="MGMT"/>
</dbReference>
<dbReference type="NCBIfam" id="TIGR00589">
    <property type="entry name" value="ogt"/>
    <property type="match status" value="1"/>
</dbReference>
<evidence type="ECO:0000259" key="10">
    <source>
        <dbReference type="Pfam" id="PF01035"/>
    </source>
</evidence>
<evidence type="ECO:0000256" key="2">
    <source>
        <dbReference type="ARBA" id="ARBA00008711"/>
    </source>
</evidence>
<dbReference type="STRING" id="29341.RSJ17_04785"/>
<dbReference type="GO" id="GO:0003908">
    <property type="term" value="F:methylated-DNA-[protein]-cysteine S-methyltransferase activity"/>
    <property type="evidence" value="ECO:0007669"/>
    <property type="project" value="UniProtKB-UniRule"/>
</dbReference>
<dbReference type="Gene3D" id="1.10.10.10">
    <property type="entry name" value="Winged helix-like DNA-binding domain superfamily/Winged helix DNA-binding domain"/>
    <property type="match status" value="1"/>
</dbReference>
<dbReference type="InterPro" id="IPR036217">
    <property type="entry name" value="MethylDNA_cys_MeTrfase_DNAb"/>
</dbReference>
<keyword evidence="13" id="KW-1185">Reference proteome</keyword>
<evidence type="ECO:0000313" key="13">
    <source>
        <dbReference type="Proteomes" id="UP000031366"/>
    </source>
</evidence>
<comment type="miscellaneous">
    <text evidence="9">This enzyme catalyzes only one turnover and therefore is not strictly catalytic. According to one definition, an enzyme is a biocatalyst that acts repeatedly and over many reaction cycles.</text>
</comment>
<evidence type="ECO:0000256" key="3">
    <source>
        <dbReference type="ARBA" id="ARBA00022490"/>
    </source>
</evidence>
<evidence type="ECO:0000313" key="12">
    <source>
        <dbReference type="EMBL" id="KIE45073.1"/>
    </source>
</evidence>
<keyword evidence="6 9" id="KW-0227">DNA damage</keyword>
<evidence type="ECO:0000256" key="7">
    <source>
        <dbReference type="ARBA" id="ARBA00023204"/>
    </source>
</evidence>
<proteinExistence type="inferred from homology"/>
<dbReference type="PANTHER" id="PTHR10815:SF13">
    <property type="entry name" value="METHYLATED-DNA--PROTEIN-CYSTEINE METHYLTRANSFERASE"/>
    <property type="match status" value="1"/>
</dbReference>
<dbReference type="SUPFAM" id="SSF46767">
    <property type="entry name" value="Methylated DNA-protein cysteine methyltransferase, C-terminal domain"/>
    <property type="match status" value="1"/>
</dbReference>
<dbReference type="GO" id="GO:0032259">
    <property type="term" value="P:methylation"/>
    <property type="evidence" value="ECO:0007669"/>
    <property type="project" value="UniProtKB-KW"/>
</dbReference>
<comment type="catalytic activity">
    <reaction evidence="1 9">
        <text>a 4-O-methyl-thymidine in DNA + L-cysteinyl-[protein] = a thymidine in DNA + S-methyl-L-cysteinyl-[protein]</text>
        <dbReference type="Rhea" id="RHEA:53428"/>
        <dbReference type="Rhea" id="RHEA-COMP:10131"/>
        <dbReference type="Rhea" id="RHEA-COMP:10132"/>
        <dbReference type="Rhea" id="RHEA-COMP:13555"/>
        <dbReference type="Rhea" id="RHEA-COMP:13556"/>
        <dbReference type="ChEBI" id="CHEBI:29950"/>
        <dbReference type="ChEBI" id="CHEBI:82612"/>
        <dbReference type="ChEBI" id="CHEBI:137386"/>
        <dbReference type="ChEBI" id="CHEBI:137387"/>
        <dbReference type="EC" id="2.1.1.63"/>
    </reaction>
</comment>
<comment type="caution">
    <text evidence="12">The sequence shown here is derived from an EMBL/GenBank/DDBJ whole genome shotgun (WGS) entry which is preliminary data.</text>
</comment>
<keyword evidence="4 9" id="KW-0489">Methyltransferase</keyword>
<evidence type="ECO:0000256" key="4">
    <source>
        <dbReference type="ARBA" id="ARBA00022603"/>
    </source>
</evidence>
<dbReference type="Pfam" id="PF01035">
    <property type="entry name" value="DNA_binding_1"/>
    <property type="match status" value="1"/>
</dbReference>
<dbReference type="EMBL" id="AYSO01000020">
    <property type="protein sequence ID" value="KIE45073.1"/>
    <property type="molecule type" value="Genomic_DNA"/>
</dbReference>
<comment type="catalytic activity">
    <reaction evidence="8 9">
        <text>a 6-O-methyl-2'-deoxyguanosine in DNA + L-cysteinyl-[protein] = S-methyl-L-cysteinyl-[protein] + a 2'-deoxyguanosine in DNA</text>
        <dbReference type="Rhea" id="RHEA:24000"/>
        <dbReference type="Rhea" id="RHEA-COMP:10131"/>
        <dbReference type="Rhea" id="RHEA-COMP:10132"/>
        <dbReference type="Rhea" id="RHEA-COMP:11367"/>
        <dbReference type="Rhea" id="RHEA-COMP:11368"/>
        <dbReference type="ChEBI" id="CHEBI:29950"/>
        <dbReference type="ChEBI" id="CHEBI:82612"/>
        <dbReference type="ChEBI" id="CHEBI:85445"/>
        <dbReference type="ChEBI" id="CHEBI:85448"/>
        <dbReference type="EC" id="2.1.1.63"/>
    </reaction>
</comment>
<feature type="domain" description="Methylguanine DNA methyltransferase ribonuclease-like" evidence="11">
    <location>
        <begin position="4"/>
        <end position="67"/>
    </location>
</feature>
<dbReference type="AlphaFoldDB" id="A0A0C1U0N6"/>
<evidence type="ECO:0000256" key="6">
    <source>
        <dbReference type="ARBA" id="ARBA00022763"/>
    </source>
</evidence>
<comment type="subcellular location">
    <subcellularLocation>
        <location evidence="9">Cytoplasm</location>
    </subcellularLocation>
</comment>
<organism evidence="12 13">
    <name type="scientific">Clostridium argentinense CDC 2741</name>
    <dbReference type="NCBI Taxonomy" id="1418104"/>
    <lineage>
        <taxon>Bacteria</taxon>
        <taxon>Bacillati</taxon>
        <taxon>Bacillota</taxon>
        <taxon>Clostridia</taxon>
        <taxon>Eubacteriales</taxon>
        <taxon>Clostridiaceae</taxon>
        <taxon>Clostridium</taxon>
    </lineage>
</organism>
<keyword evidence="5 9" id="KW-0808">Transferase</keyword>
<dbReference type="Gene3D" id="3.30.160.70">
    <property type="entry name" value="Methylated DNA-protein cysteine methyltransferase domain"/>
    <property type="match status" value="1"/>
</dbReference>
<dbReference type="Pfam" id="PF02870">
    <property type="entry name" value="Methyltransf_1N"/>
    <property type="match status" value="1"/>
</dbReference>
<keyword evidence="3 9" id="KW-0963">Cytoplasm</keyword>
<dbReference type="InterPro" id="IPR036631">
    <property type="entry name" value="MGMT_N_sf"/>
</dbReference>
<dbReference type="PROSITE" id="PS00374">
    <property type="entry name" value="MGMT"/>
    <property type="match status" value="1"/>
</dbReference>
<dbReference type="EC" id="2.1.1.63" evidence="9"/>
<comment type="function">
    <text evidence="9">Involved in the cellular defense against the biological effects of O6-methylguanine (O6-MeG) and O4-methylthymine (O4-MeT) in DNA. Repairs the methylated nucleobase in DNA by stoichiometrically transferring the methyl group to a cysteine residue in the enzyme. This is a suicide reaction: the enzyme is irreversibly inactivated.</text>
</comment>
<evidence type="ECO:0000256" key="9">
    <source>
        <dbReference type="HAMAP-Rule" id="MF_00772"/>
    </source>
</evidence>
<evidence type="ECO:0000256" key="5">
    <source>
        <dbReference type="ARBA" id="ARBA00022679"/>
    </source>
</evidence>
<gene>
    <name evidence="12" type="ORF">U732_400</name>
</gene>
<dbReference type="RefSeq" id="WP_039636236.1">
    <property type="nucleotide sequence ID" value="NZ_AYSO01000020.1"/>
</dbReference>
<evidence type="ECO:0000259" key="11">
    <source>
        <dbReference type="Pfam" id="PF02870"/>
    </source>
</evidence>
<comment type="similarity">
    <text evidence="2 9">Belongs to the MGMT family.</text>
</comment>
<dbReference type="HAMAP" id="MF_00772">
    <property type="entry name" value="OGT"/>
    <property type="match status" value="1"/>
</dbReference>
<evidence type="ECO:0000256" key="1">
    <source>
        <dbReference type="ARBA" id="ARBA00001286"/>
    </source>
</evidence>
<dbReference type="OrthoDB" id="9802228at2"/>
<accession>A0A0C1U0N6</accession>
<dbReference type="InterPro" id="IPR001497">
    <property type="entry name" value="MethylDNA_cys_MeTrfase_AS"/>
</dbReference>
<dbReference type="PANTHER" id="PTHR10815">
    <property type="entry name" value="METHYLATED-DNA--PROTEIN-CYSTEINE METHYLTRANSFERASE"/>
    <property type="match status" value="1"/>
</dbReference>
<dbReference type="GO" id="GO:0006307">
    <property type="term" value="P:DNA alkylation repair"/>
    <property type="evidence" value="ECO:0007669"/>
    <property type="project" value="UniProtKB-UniRule"/>
</dbReference>
<dbReference type="Proteomes" id="UP000031366">
    <property type="component" value="Unassembled WGS sequence"/>
</dbReference>
<dbReference type="InterPro" id="IPR014048">
    <property type="entry name" value="MethylDNA_cys_MeTrfase_DNA-bd"/>
</dbReference>